<feature type="transmembrane region" description="Helical" evidence="1">
    <location>
        <begin position="12"/>
        <end position="30"/>
    </location>
</feature>
<name>A0A653E8L0_9PSED</name>
<keyword evidence="1" id="KW-1133">Transmembrane helix</keyword>
<feature type="transmembrane region" description="Helical" evidence="1">
    <location>
        <begin position="80"/>
        <end position="99"/>
    </location>
</feature>
<protein>
    <submittedName>
        <fullName evidence="2">Uncharacterized protein</fullName>
    </submittedName>
</protein>
<feature type="transmembrane region" description="Helical" evidence="1">
    <location>
        <begin position="50"/>
        <end position="68"/>
    </location>
</feature>
<proteinExistence type="predicted"/>
<gene>
    <name evidence="2" type="ORF">PMYSY11_3819</name>
</gene>
<feature type="transmembrane region" description="Helical" evidence="1">
    <location>
        <begin position="119"/>
        <end position="137"/>
    </location>
</feature>
<reference evidence="2" key="1">
    <citation type="submission" date="2019-02" db="EMBL/GenBank/DDBJ databases">
        <authorList>
            <consortium name="Genoscope - CEA"/>
            <person name="William W."/>
        </authorList>
    </citation>
    <scope>NUCLEOTIDE SEQUENCE [LARGE SCALE GENOMIC DNA]</scope>
    <source>
        <strain evidence="2">YSy11</strain>
    </source>
</reference>
<dbReference type="AlphaFoldDB" id="A0A653E8L0"/>
<keyword evidence="1" id="KW-0812">Transmembrane</keyword>
<dbReference type="EMBL" id="LR215729">
    <property type="protein sequence ID" value="VEV98863.1"/>
    <property type="molecule type" value="Genomic_DNA"/>
</dbReference>
<evidence type="ECO:0000313" key="2">
    <source>
        <dbReference type="EMBL" id="VEV98863.1"/>
    </source>
</evidence>
<sequence>MESEVLNPDSFFHVRVIIGMVTGLSVARLLNGLARFVQHPKREYIYSVHLAWVFFLLLAVVHFWWFEFALVKITRWTFELYFFVICYAALYFFICAILFPDNLDEYSGFKAYFHSRRTWFYGLLAALFAVDMIDSALKGDEHFRALGIEYQIRQACLITMSLIGTRVANDRYHQAFVIIALAAEVWWIVSEFNVLT</sequence>
<feature type="transmembrane region" description="Helical" evidence="1">
    <location>
        <begin position="172"/>
        <end position="189"/>
    </location>
</feature>
<keyword evidence="1" id="KW-0472">Membrane</keyword>
<accession>A0A653E8L0</accession>
<evidence type="ECO:0000256" key="1">
    <source>
        <dbReference type="SAM" id="Phobius"/>
    </source>
</evidence>
<organism evidence="2">
    <name type="scientific">Pseudomonas marincola</name>
    <dbReference type="NCBI Taxonomy" id="437900"/>
    <lineage>
        <taxon>Bacteria</taxon>
        <taxon>Pseudomonadati</taxon>
        <taxon>Pseudomonadota</taxon>
        <taxon>Gammaproteobacteria</taxon>
        <taxon>Pseudomonadales</taxon>
        <taxon>Pseudomonadaceae</taxon>
        <taxon>Pseudomonas</taxon>
    </lineage>
</organism>
<dbReference type="RefSeq" id="WP_150549169.1">
    <property type="nucleotide sequence ID" value="NZ_LR215729.2"/>
</dbReference>